<organism evidence="1 2">
    <name type="scientific">Winmispira thermophila (strain ATCC 700085 / DSM 6578 / Z-1203)</name>
    <name type="common">Spirochaeta thermophila</name>
    <dbReference type="NCBI Taxonomy" id="869211"/>
    <lineage>
        <taxon>Bacteria</taxon>
        <taxon>Pseudomonadati</taxon>
        <taxon>Spirochaetota</taxon>
        <taxon>Spirochaetia</taxon>
        <taxon>Winmispirales</taxon>
        <taxon>Winmispiraceae</taxon>
        <taxon>Winmispira</taxon>
    </lineage>
</organism>
<dbReference type="KEGG" id="stq:Spith_1020"/>
<dbReference type="EMBL" id="CP002903">
    <property type="protein sequence ID" value="AEJ61292.1"/>
    <property type="molecule type" value="Genomic_DNA"/>
</dbReference>
<dbReference type="SUPFAM" id="SSF53927">
    <property type="entry name" value="Cytidine deaminase-like"/>
    <property type="match status" value="1"/>
</dbReference>
<dbReference type="AlphaFoldDB" id="G0GD00"/>
<dbReference type="Pfam" id="PF01808">
    <property type="entry name" value="AICARFT_IMPCHas"/>
    <property type="match status" value="1"/>
</dbReference>
<proteinExistence type="predicted"/>
<evidence type="ECO:0000313" key="1">
    <source>
        <dbReference type="EMBL" id="AEJ61292.1"/>
    </source>
</evidence>
<dbReference type="GO" id="GO:0003937">
    <property type="term" value="F:IMP cyclohydrolase activity"/>
    <property type="evidence" value="ECO:0007669"/>
    <property type="project" value="InterPro"/>
</dbReference>
<dbReference type="PANTHER" id="PTHR11692:SF0">
    <property type="entry name" value="BIFUNCTIONAL PURINE BIOSYNTHESIS PROTEIN ATIC"/>
    <property type="match status" value="1"/>
</dbReference>
<dbReference type="PANTHER" id="PTHR11692">
    <property type="entry name" value="BIFUNCTIONAL PURINE BIOSYNTHESIS PROTEIN PURH"/>
    <property type="match status" value="1"/>
</dbReference>
<name>G0GD00_WINT7</name>
<dbReference type="InterPro" id="IPR024051">
    <property type="entry name" value="AICAR_Tfase_dup_dom_sf"/>
</dbReference>
<gene>
    <name evidence="1" type="ordered locus">Spith_1020</name>
</gene>
<dbReference type="STRING" id="869211.Spith_1020"/>
<dbReference type="RefSeq" id="WP_014624649.1">
    <property type="nucleotide sequence ID" value="NC_017583.1"/>
</dbReference>
<protein>
    <submittedName>
        <fullName evidence="1">AICARFT/IMPCHase bienzyme formylation region</fullName>
    </submittedName>
</protein>
<dbReference type="InterPro" id="IPR002695">
    <property type="entry name" value="PurH-like"/>
</dbReference>
<accession>G0GD00</accession>
<dbReference type="OrthoDB" id="9802065at2"/>
<dbReference type="Gene3D" id="3.40.140.20">
    <property type="match status" value="2"/>
</dbReference>
<dbReference type="GO" id="GO:0004643">
    <property type="term" value="F:phosphoribosylaminoimidazolecarboxamide formyltransferase activity"/>
    <property type="evidence" value="ECO:0007669"/>
    <property type="project" value="InterPro"/>
</dbReference>
<dbReference type="Proteomes" id="UP000007254">
    <property type="component" value="Chromosome"/>
</dbReference>
<dbReference type="GO" id="GO:0006189">
    <property type="term" value="P:'de novo' IMP biosynthetic process"/>
    <property type="evidence" value="ECO:0007669"/>
    <property type="project" value="TreeGrafter"/>
</dbReference>
<evidence type="ECO:0000313" key="2">
    <source>
        <dbReference type="Proteomes" id="UP000007254"/>
    </source>
</evidence>
<reference evidence="1 2" key="1">
    <citation type="submission" date="2011-06" db="EMBL/GenBank/DDBJ databases">
        <title>The complete genome of Spirochaeta thermophila DSM 6578.</title>
        <authorList>
            <consortium name="US DOE Joint Genome Institute (JGI-PGF)"/>
            <person name="Lucas S."/>
            <person name="Lapidus A."/>
            <person name="Bruce D."/>
            <person name="Goodwin L."/>
            <person name="Pitluck S."/>
            <person name="Peters L."/>
            <person name="Kyrpides N."/>
            <person name="Mavromatis K."/>
            <person name="Ivanova N."/>
            <person name="Mikailova N."/>
            <person name="Pagani I."/>
            <person name="Chertkov O."/>
            <person name="Detter J.C."/>
            <person name="Tapia R."/>
            <person name="Han C."/>
            <person name="Land M."/>
            <person name="Hauser L."/>
            <person name="Markowitz V."/>
            <person name="Cheng J.-F."/>
            <person name="Hugenholtz P."/>
            <person name="Woyke T."/>
            <person name="Wu D."/>
            <person name="Spring S."/>
            <person name="Merkhoffer B."/>
            <person name="Schneider S."/>
            <person name="Klenk H.-P."/>
            <person name="Eisen J.A."/>
        </authorList>
    </citation>
    <scope>NUCLEOTIDE SEQUENCE [LARGE SCALE GENOMIC DNA]</scope>
    <source>
        <strain evidence="2">ATCC 700085 / DSM 6578 / Z-1203</strain>
    </source>
</reference>
<dbReference type="SMART" id="SM00798">
    <property type="entry name" value="AICARFT_IMPCHas"/>
    <property type="match status" value="1"/>
</dbReference>
<sequence length="418" mass="47121">MKDYRELKRMYRTIQEDPFPPRIELAFVNEGERYTLIYEKVSWTIEGEDRGLRYGENPDQPAAMYRLVNGAVSLGSVEVFADGAWLSSDVELLQSGKHPGKINITDVDSALHILRYLQERPCCVIVKHNNPSGVAVADSLAEAYTKAYFADRIAAFGGAVVLNRAVDRQTAEEIARTYCEVVAAPDYEGEALDLLKTRKNLRIMRISRMENLREFAFRRYIDFTSLLDGGLILQASFASSVRTAEDFFPAVAEHQGVRYEIERKPTEKELEDMLFGWFVETGVTSNSVIYVKDGVTVGIGTGEQDRVGVAMIARDKAYVKMADRLCWQRFGVSWYELDDETKRREIWEEVEEARGGLEGAIMVSDAFFPFRDGVDVGIREGITGVVQPGGSLRDHEVIQACNEAGVTMVFTGQRCFRH</sequence>
<keyword evidence="2" id="KW-1185">Reference proteome</keyword>
<dbReference type="InterPro" id="IPR016193">
    <property type="entry name" value="Cytidine_deaminase-like"/>
</dbReference>
<dbReference type="HOGENOM" id="CLU_016316_1_0_12"/>
<dbReference type="GO" id="GO:0005829">
    <property type="term" value="C:cytosol"/>
    <property type="evidence" value="ECO:0007669"/>
    <property type="project" value="TreeGrafter"/>
</dbReference>